<feature type="transmembrane region" description="Helical" evidence="2">
    <location>
        <begin position="27"/>
        <end position="51"/>
    </location>
</feature>
<name>A0A367ZRU0_9BACT</name>
<feature type="transmembrane region" description="Helical" evidence="2">
    <location>
        <begin position="325"/>
        <end position="342"/>
    </location>
</feature>
<feature type="transmembrane region" description="Helical" evidence="2">
    <location>
        <begin position="362"/>
        <end position="384"/>
    </location>
</feature>
<protein>
    <recommendedName>
        <fullName evidence="5">Spermidine synthase</fullName>
    </recommendedName>
</protein>
<dbReference type="EMBL" id="QOQW01000005">
    <property type="protein sequence ID" value="RCK80577.1"/>
    <property type="molecule type" value="Genomic_DNA"/>
</dbReference>
<feature type="transmembrane region" description="Helical" evidence="2">
    <location>
        <begin position="167"/>
        <end position="188"/>
    </location>
</feature>
<keyword evidence="2" id="KW-0472">Membrane</keyword>
<evidence type="ECO:0000256" key="2">
    <source>
        <dbReference type="SAM" id="Phobius"/>
    </source>
</evidence>
<dbReference type="SUPFAM" id="SSF53335">
    <property type="entry name" value="S-adenosyl-L-methionine-dependent methyltransferases"/>
    <property type="match status" value="1"/>
</dbReference>
<dbReference type="GO" id="GO:0006596">
    <property type="term" value="P:polyamine biosynthetic process"/>
    <property type="evidence" value="ECO:0007669"/>
    <property type="project" value="UniProtKB-KW"/>
</dbReference>
<feature type="transmembrane region" description="Helical" evidence="2">
    <location>
        <begin position="275"/>
        <end position="294"/>
    </location>
</feature>
<dbReference type="Gene3D" id="3.40.50.150">
    <property type="entry name" value="Vaccinia Virus protein VP39"/>
    <property type="match status" value="1"/>
</dbReference>
<evidence type="ECO:0000313" key="3">
    <source>
        <dbReference type="EMBL" id="RCK80577.1"/>
    </source>
</evidence>
<reference evidence="3 4" key="1">
    <citation type="submission" date="2018-05" db="EMBL/GenBank/DDBJ databases">
        <title>A metagenomic window into the 2 km-deep terrestrial subsurface aquifer revealed taxonomically and functionally diverse microbial community comprising novel uncultured bacterial lineages.</title>
        <authorList>
            <person name="Kadnikov V.V."/>
            <person name="Mardanov A.V."/>
            <person name="Beletsky A.V."/>
            <person name="Banks D."/>
            <person name="Pimenov N.V."/>
            <person name="Frank Y.A."/>
            <person name="Karnachuk O.V."/>
            <person name="Ravin N.V."/>
        </authorList>
    </citation>
    <scope>NUCLEOTIDE SEQUENCE [LARGE SCALE GENOMIC DNA]</scope>
    <source>
        <strain evidence="3">BY5</strain>
    </source>
</reference>
<proteinExistence type="predicted"/>
<feature type="transmembrane region" description="Helical" evidence="2">
    <location>
        <begin position="94"/>
        <end position="114"/>
    </location>
</feature>
<dbReference type="PANTHER" id="PTHR43317:SF1">
    <property type="entry name" value="THERMOSPERMINE SYNTHASE ACAULIS5"/>
    <property type="match status" value="1"/>
</dbReference>
<keyword evidence="2" id="KW-1133">Transmembrane helix</keyword>
<dbReference type="Proteomes" id="UP000252355">
    <property type="component" value="Unassembled WGS sequence"/>
</dbReference>
<keyword evidence="1" id="KW-0620">Polyamine biosynthesis</keyword>
<feature type="transmembrane region" description="Helical" evidence="2">
    <location>
        <begin position="499"/>
        <end position="516"/>
    </location>
</feature>
<sequence length="830" mass="89993">MAGTGDRGAAGLIETERRLARSFSPTVFLGATAGAIGLAAFLLFLVQPMLGRMLLPLAGGSPSVWNCCLLFAQTALLVGYAYAHGLTGYCPVWAQPAVHLGLGWLAWSTLPFGFGGHREGLDQIGAMPLFGILWCEAGLAFAYVAASAPLLQCWFARTTHPAARDPYFLYAASNAGSLLGLLAYPILMEPSLDLTDQARVWAWGCGGLVLWAAALGFWHWRWLDPGAGLSTEGSASSEEPANEIKAAWIVLPALSTGLVMGVTQYLTTEVLPMPLLWVVPLALYLISYMVAFAWPDLADGPLTGVAWRYVLLPVLATQWLPMCDLQWWVVGLQVAGFFLLALRCHGRLARLRPPPAWLTRYFLALAVGGAAGGIGMTFLPMRVFSSLVDYPLLVLLTGYVLANGPMNYLGAASEPACGSKAGRKIAWAGGGPSFSAGLGWFEWWAPLGFGGLIGMACVFLRGLALPAWLDGLLIWSGVPLSEIPWTTIRAFVGMWKGELMLVGMVVIMSLATWMSWRYLGERWGVHVAVGMCVVIALFEPSRQVAPILHQSRNFFGALEVRVFSGPLPGLYLTHCITQHGMQPSNPKERPIPQLYYHPLGALGDVFSSPALPESNRSIGVVGLGVGAMAAYSSGARELVFYEIDPDVVFLARDSGLFHYLQNAKAPVRIELGDARLRLREAPDASFDLLVLDAFLSDTVPVHLLTLEAIDLYLRKLRPTGVLVIHASAKYLWLTPVLRAAATRRGLDCLLGMNLPVAPGQVRPPGLRDGLFVVLGRTPAIKEDLCRRAGFRWKVARPGQPEDLWTDERAPLWPYFRFGRITDAASEASGT</sequence>
<dbReference type="InterPro" id="IPR029063">
    <property type="entry name" value="SAM-dependent_MTases_sf"/>
</dbReference>
<feature type="transmembrane region" description="Helical" evidence="2">
    <location>
        <begin position="200"/>
        <end position="220"/>
    </location>
</feature>
<evidence type="ECO:0000256" key="1">
    <source>
        <dbReference type="ARBA" id="ARBA00023115"/>
    </source>
</evidence>
<evidence type="ECO:0008006" key="5">
    <source>
        <dbReference type="Google" id="ProtNLM"/>
    </source>
</evidence>
<comment type="caution">
    <text evidence="3">The sequence shown here is derived from an EMBL/GenBank/DDBJ whole genome shotgun (WGS) entry which is preliminary data.</text>
</comment>
<evidence type="ECO:0000313" key="4">
    <source>
        <dbReference type="Proteomes" id="UP000252355"/>
    </source>
</evidence>
<gene>
    <name evidence="3" type="ORF">OZSIB_2890</name>
</gene>
<feature type="transmembrane region" description="Helical" evidence="2">
    <location>
        <begin position="126"/>
        <end position="147"/>
    </location>
</feature>
<feature type="transmembrane region" description="Helical" evidence="2">
    <location>
        <begin position="246"/>
        <end position="263"/>
    </location>
</feature>
<dbReference type="AlphaFoldDB" id="A0A367ZRU0"/>
<dbReference type="NCBIfam" id="NF037959">
    <property type="entry name" value="MFS_SpdSyn"/>
    <property type="match status" value="1"/>
</dbReference>
<feature type="transmembrane region" description="Helical" evidence="2">
    <location>
        <begin position="522"/>
        <end position="538"/>
    </location>
</feature>
<keyword evidence="2" id="KW-0812">Transmembrane</keyword>
<accession>A0A367ZRU0</accession>
<dbReference type="PANTHER" id="PTHR43317">
    <property type="entry name" value="THERMOSPERMINE SYNTHASE ACAULIS5"/>
    <property type="match status" value="1"/>
</dbReference>
<dbReference type="CDD" id="cd02440">
    <property type="entry name" value="AdoMet_MTases"/>
    <property type="match status" value="1"/>
</dbReference>
<organism evidence="3 4">
    <name type="scientific">Candidatus Ozemobacter sibiricus</name>
    <dbReference type="NCBI Taxonomy" id="2268124"/>
    <lineage>
        <taxon>Bacteria</taxon>
        <taxon>Candidatus Ozemobacteria</taxon>
        <taxon>Candidatus Ozemobacterales</taxon>
        <taxon>Candidatus Ozemobacteraceae</taxon>
        <taxon>Candidatus Ozemobacter</taxon>
    </lineage>
</organism>
<feature type="transmembrane region" description="Helical" evidence="2">
    <location>
        <begin position="443"/>
        <end position="464"/>
    </location>
</feature>